<comment type="subcellular location">
    <subcellularLocation>
        <location evidence="2">Nucleus</location>
    </subcellularLocation>
</comment>
<dbReference type="InterPro" id="IPR018467">
    <property type="entry name" value="CCT_CS"/>
</dbReference>
<dbReference type="Pfam" id="PF06200">
    <property type="entry name" value="tify"/>
    <property type="match status" value="1"/>
</dbReference>
<dbReference type="EMBL" id="JAJJMB010003881">
    <property type="protein sequence ID" value="KAI3945150.1"/>
    <property type="molecule type" value="Genomic_DNA"/>
</dbReference>
<accession>A0AAD4TAB5</accession>
<dbReference type="Proteomes" id="UP001202328">
    <property type="component" value="Unassembled WGS sequence"/>
</dbReference>
<evidence type="ECO:0000256" key="2">
    <source>
        <dbReference type="RuleBase" id="RU369065"/>
    </source>
</evidence>
<dbReference type="SMART" id="SM00979">
    <property type="entry name" value="TIFY"/>
    <property type="match status" value="1"/>
</dbReference>
<gene>
    <name evidence="5" type="ORF">MKW98_022014</name>
</gene>
<comment type="domain">
    <text evidence="2">The jas domain is required for interaction with COI1.</text>
</comment>
<dbReference type="InterPro" id="IPR040390">
    <property type="entry name" value="TIFY/JAZ"/>
</dbReference>
<evidence type="ECO:0000313" key="5">
    <source>
        <dbReference type="EMBL" id="KAI3945150.1"/>
    </source>
</evidence>
<dbReference type="PANTHER" id="PTHR33077">
    <property type="entry name" value="PROTEIN TIFY 4A-RELATED-RELATED"/>
    <property type="match status" value="1"/>
</dbReference>
<feature type="domain" description="Tify" evidence="4">
    <location>
        <begin position="86"/>
        <end position="121"/>
    </location>
</feature>
<comment type="similarity">
    <text evidence="1 2">Belongs to the TIFY/JAZ family.</text>
</comment>
<keyword evidence="2" id="KW-0539">Nucleus</keyword>
<dbReference type="Pfam" id="PF09425">
    <property type="entry name" value="Jas_motif"/>
    <property type="match status" value="1"/>
</dbReference>
<organism evidence="5 6">
    <name type="scientific">Papaver atlanticum</name>
    <dbReference type="NCBI Taxonomy" id="357466"/>
    <lineage>
        <taxon>Eukaryota</taxon>
        <taxon>Viridiplantae</taxon>
        <taxon>Streptophyta</taxon>
        <taxon>Embryophyta</taxon>
        <taxon>Tracheophyta</taxon>
        <taxon>Spermatophyta</taxon>
        <taxon>Magnoliopsida</taxon>
        <taxon>Ranunculales</taxon>
        <taxon>Papaveraceae</taxon>
        <taxon>Papaveroideae</taxon>
        <taxon>Papaver</taxon>
    </lineage>
</organism>
<feature type="compositionally biased region" description="Low complexity" evidence="3">
    <location>
        <begin position="203"/>
        <end position="212"/>
    </location>
</feature>
<evidence type="ECO:0000256" key="3">
    <source>
        <dbReference type="SAM" id="MobiDB-lite"/>
    </source>
</evidence>
<dbReference type="GO" id="GO:2000022">
    <property type="term" value="P:regulation of jasmonic acid mediated signaling pathway"/>
    <property type="evidence" value="ECO:0007669"/>
    <property type="project" value="UniProtKB-UniRule"/>
</dbReference>
<comment type="caution">
    <text evidence="5">The sequence shown here is derived from an EMBL/GenBank/DDBJ whole genome shotgun (WGS) entry which is preliminary data.</text>
</comment>
<dbReference type="InterPro" id="IPR010399">
    <property type="entry name" value="Tify_dom"/>
</dbReference>
<evidence type="ECO:0000259" key="4">
    <source>
        <dbReference type="PROSITE" id="PS51320"/>
    </source>
</evidence>
<dbReference type="GO" id="GO:0031347">
    <property type="term" value="P:regulation of defense response"/>
    <property type="evidence" value="ECO:0007669"/>
    <property type="project" value="UniProtKB-UniRule"/>
</dbReference>
<keyword evidence="6" id="KW-1185">Reference proteome</keyword>
<dbReference type="GO" id="GO:0005634">
    <property type="term" value="C:nucleus"/>
    <property type="evidence" value="ECO:0007669"/>
    <property type="project" value="UniProtKB-SubCell"/>
</dbReference>
<evidence type="ECO:0000256" key="1">
    <source>
        <dbReference type="ARBA" id="ARBA00008614"/>
    </source>
</evidence>
<proteinExistence type="inferred from homology"/>
<dbReference type="GO" id="GO:0009611">
    <property type="term" value="P:response to wounding"/>
    <property type="evidence" value="ECO:0007669"/>
    <property type="project" value="UniProtKB-UniRule"/>
</dbReference>
<comment type="function">
    <text evidence="2">Repressor of jasmonate responses.</text>
</comment>
<sequence length="248" mass="27191">MNSKNFSESYSMLMSQYFKENKGSFGPTPMNLSLSSSPAAAAAAPAMDLSPSASSNRQVNVMDFFPQNTGFGPTTPRSLETPKKVECERAHPMTIFYGGKVVVFDDLSEAKAQEVLGLAKKFSFIDDYNNTTRQPPTNFVAPNDFIKKDSPNDFIKKDVLPPRHHQQQKQINASDLPISRNASLHRFLAKRKDRINSRAPYQAGGSSSSASGKADEAKANIKVEESKKIWLGLGSQSAQQLADLGLQL</sequence>
<dbReference type="PANTHER" id="PTHR33077:SF140">
    <property type="entry name" value="PROTEIN TIFY 10B"/>
    <property type="match status" value="1"/>
</dbReference>
<evidence type="ECO:0000313" key="6">
    <source>
        <dbReference type="Proteomes" id="UP001202328"/>
    </source>
</evidence>
<reference evidence="5" key="1">
    <citation type="submission" date="2022-04" db="EMBL/GenBank/DDBJ databases">
        <title>A functionally conserved STORR gene fusion in Papaver species that diverged 16.8 million years ago.</title>
        <authorList>
            <person name="Catania T."/>
        </authorList>
    </citation>
    <scope>NUCLEOTIDE SEQUENCE</scope>
    <source>
        <strain evidence="5">S-188037</strain>
    </source>
</reference>
<keyword evidence="2" id="KW-1184">Jasmonic acid signaling pathway</keyword>
<dbReference type="PROSITE" id="PS51320">
    <property type="entry name" value="TIFY"/>
    <property type="match status" value="1"/>
</dbReference>
<dbReference type="AlphaFoldDB" id="A0AAD4TAB5"/>
<name>A0AAD4TAB5_9MAGN</name>
<protein>
    <recommendedName>
        <fullName evidence="2">Protein TIFY</fullName>
    </recommendedName>
    <alternativeName>
        <fullName evidence="2">Jasmonate ZIM domain-containing protein</fullName>
    </alternativeName>
</protein>
<feature type="region of interest" description="Disordered" evidence="3">
    <location>
        <begin position="195"/>
        <end position="218"/>
    </location>
</feature>